<gene>
    <name evidence="2" type="ORF">F2Q70_00043919</name>
</gene>
<dbReference type="AlphaFoldDB" id="A0A8S9KFW7"/>
<name>A0A8S9KFW7_BRACR</name>
<comment type="caution">
    <text evidence="2">The sequence shown here is derived from an EMBL/GenBank/DDBJ whole genome shotgun (WGS) entry which is preliminary data.</text>
</comment>
<proteinExistence type="predicted"/>
<accession>A0A8S9KFW7</accession>
<reference evidence="2" key="1">
    <citation type="submission" date="2019-12" db="EMBL/GenBank/DDBJ databases">
        <title>Genome sequencing and annotation of Brassica cretica.</title>
        <authorList>
            <person name="Studholme D.J."/>
            <person name="Sarris P.F."/>
        </authorList>
    </citation>
    <scope>NUCLEOTIDE SEQUENCE</scope>
    <source>
        <strain evidence="2">PFS-102/07</strain>
        <tissue evidence="2">Leaf</tissue>
    </source>
</reference>
<evidence type="ECO:0000256" key="1">
    <source>
        <dbReference type="SAM" id="MobiDB-lite"/>
    </source>
</evidence>
<organism evidence="2">
    <name type="scientific">Brassica cretica</name>
    <name type="common">Mustard</name>
    <dbReference type="NCBI Taxonomy" id="69181"/>
    <lineage>
        <taxon>Eukaryota</taxon>
        <taxon>Viridiplantae</taxon>
        <taxon>Streptophyta</taxon>
        <taxon>Embryophyta</taxon>
        <taxon>Tracheophyta</taxon>
        <taxon>Spermatophyta</taxon>
        <taxon>Magnoliopsida</taxon>
        <taxon>eudicotyledons</taxon>
        <taxon>Gunneridae</taxon>
        <taxon>Pentapetalae</taxon>
        <taxon>rosids</taxon>
        <taxon>malvids</taxon>
        <taxon>Brassicales</taxon>
        <taxon>Brassicaceae</taxon>
        <taxon>Brassiceae</taxon>
        <taxon>Brassica</taxon>
    </lineage>
</organism>
<protein>
    <submittedName>
        <fullName evidence="2">Uncharacterized protein</fullName>
    </submittedName>
</protein>
<dbReference type="EMBL" id="QGKY02000164">
    <property type="protein sequence ID" value="KAF2593634.1"/>
    <property type="molecule type" value="Genomic_DNA"/>
</dbReference>
<sequence>MVSVFAISEKPKPTQTWRPKNSLNQNDATTSSSAPNCTCEQDKIMKGSNEKAMLASVKAKACSAPAHAITTANRFQALSDELA</sequence>
<feature type="region of interest" description="Disordered" evidence="1">
    <location>
        <begin position="1"/>
        <end position="36"/>
    </location>
</feature>
<feature type="compositionally biased region" description="Polar residues" evidence="1">
    <location>
        <begin position="13"/>
        <end position="36"/>
    </location>
</feature>
<evidence type="ECO:0000313" key="2">
    <source>
        <dbReference type="EMBL" id="KAF2593634.1"/>
    </source>
</evidence>